<comment type="caution">
    <text evidence="1">The sequence shown here is derived from an EMBL/GenBank/DDBJ whole genome shotgun (WGS) entry which is preliminary data.</text>
</comment>
<dbReference type="RefSeq" id="WP_159438458.1">
    <property type="nucleotide sequence ID" value="NZ_FRBX01000001.1"/>
</dbReference>
<evidence type="ECO:0000313" key="2">
    <source>
        <dbReference type="Proteomes" id="UP000184216"/>
    </source>
</evidence>
<name>A0ABY1IZD5_9FLAO</name>
<proteinExistence type="predicted"/>
<accession>A0ABY1IZD5</accession>
<reference evidence="1 2" key="1">
    <citation type="submission" date="2016-11" db="EMBL/GenBank/DDBJ databases">
        <authorList>
            <person name="Varghese N."/>
            <person name="Submissions S."/>
        </authorList>
    </citation>
    <scope>NUCLEOTIDE SEQUENCE [LARGE SCALE GENOMIC DNA]</scope>
    <source>
        <strain evidence="1 2">DSM 6368</strain>
    </source>
</reference>
<protein>
    <submittedName>
        <fullName evidence="1">Uncharacterized protein</fullName>
    </submittedName>
</protein>
<gene>
    <name evidence="1" type="ORF">SAMN05444387_0867</name>
</gene>
<dbReference type="Proteomes" id="UP000184216">
    <property type="component" value="Unassembled WGS sequence"/>
</dbReference>
<dbReference type="EMBL" id="FRBX01000001">
    <property type="protein sequence ID" value="SHL54525.1"/>
    <property type="molecule type" value="Genomic_DNA"/>
</dbReference>
<evidence type="ECO:0000313" key="1">
    <source>
        <dbReference type="EMBL" id="SHL54525.1"/>
    </source>
</evidence>
<sequence>MKHLNLKLIFFIIAISFLNIYCSGYCDDEDLRRDQNQNKNKKEAAIIKHQDSLNLDID</sequence>
<keyword evidence="2" id="KW-1185">Reference proteome</keyword>
<organism evidence="1 2">
    <name type="scientific">Flavobacterium pectinovorum</name>
    <dbReference type="NCBI Taxonomy" id="29533"/>
    <lineage>
        <taxon>Bacteria</taxon>
        <taxon>Pseudomonadati</taxon>
        <taxon>Bacteroidota</taxon>
        <taxon>Flavobacteriia</taxon>
        <taxon>Flavobacteriales</taxon>
        <taxon>Flavobacteriaceae</taxon>
        <taxon>Flavobacterium</taxon>
    </lineage>
</organism>